<dbReference type="AlphaFoldDB" id="S3DX89"/>
<evidence type="ECO:0000256" key="1">
    <source>
        <dbReference type="ARBA" id="ARBA00005232"/>
    </source>
</evidence>
<keyword evidence="3 10" id="KW-0808">Transferase</keyword>
<feature type="compositionally biased region" description="Polar residues" evidence="8">
    <location>
        <begin position="1"/>
        <end position="31"/>
    </location>
</feature>
<evidence type="ECO:0000259" key="9">
    <source>
        <dbReference type="Pfam" id="PF00755"/>
    </source>
</evidence>
<keyword evidence="6 10" id="KW-0012">Acyltransferase</keyword>
<dbReference type="PANTHER" id="PTHR22589:SF29">
    <property type="entry name" value="MITOCHONDRIAL CARNITINE O-ACETYLTRANSFERASE-RELATED"/>
    <property type="match status" value="1"/>
</dbReference>
<protein>
    <submittedName>
        <fullName evidence="10">CoA-dependent acyltransferase</fullName>
    </submittedName>
</protein>
<evidence type="ECO:0000256" key="7">
    <source>
        <dbReference type="PIRSR" id="PIRSR600542-1"/>
    </source>
</evidence>
<dbReference type="PROSITE" id="PS00440">
    <property type="entry name" value="ACYLTRANSF_C_2"/>
    <property type="match status" value="1"/>
</dbReference>
<dbReference type="KEGG" id="glz:GLAREA_08739"/>
<dbReference type="InterPro" id="IPR000542">
    <property type="entry name" value="Carn_acyl_trans"/>
</dbReference>
<dbReference type="GO" id="GO:0009437">
    <property type="term" value="P:carnitine metabolic process"/>
    <property type="evidence" value="ECO:0007669"/>
    <property type="project" value="EnsemblFungi"/>
</dbReference>
<dbReference type="Proteomes" id="UP000016922">
    <property type="component" value="Unassembled WGS sequence"/>
</dbReference>
<dbReference type="PANTHER" id="PTHR22589">
    <property type="entry name" value="CARNITINE O-ACYLTRANSFERASE"/>
    <property type="match status" value="1"/>
</dbReference>
<dbReference type="InterPro" id="IPR023213">
    <property type="entry name" value="CAT-like_dom_sf"/>
</dbReference>
<feature type="compositionally biased region" description="Low complexity" evidence="8">
    <location>
        <begin position="598"/>
        <end position="612"/>
    </location>
</feature>
<keyword evidence="5" id="KW-0443">Lipid metabolism</keyword>
<proteinExistence type="inferred from homology"/>
<dbReference type="GO" id="GO:0005739">
    <property type="term" value="C:mitochondrion"/>
    <property type="evidence" value="ECO:0007669"/>
    <property type="project" value="EnsemblFungi"/>
</dbReference>
<dbReference type="EMBL" id="KE145352">
    <property type="protein sequence ID" value="EPE36576.1"/>
    <property type="molecule type" value="Genomic_DNA"/>
</dbReference>
<keyword evidence="4" id="KW-0276">Fatty acid metabolism</keyword>
<feature type="region of interest" description="Disordered" evidence="8">
    <location>
        <begin position="596"/>
        <end position="652"/>
    </location>
</feature>
<dbReference type="SUPFAM" id="SSF52777">
    <property type="entry name" value="CoA-dependent acyltransferases"/>
    <property type="match status" value="2"/>
</dbReference>
<evidence type="ECO:0000256" key="2">
    <source>
        <dbReference type="ARBA" id="ARBA00022448"/>
    </source>
</evidence>
<dbReference type="FunFam" id="3.30.559.70:FF:000003">
    <property type="entry name" value="Carnitine acetyl transferase FacC"/>
    <property type="match status" value="1"/>
</dbReference>
<dbReference type="PROSITE" id="PS00439">
    <property type="entry name" value="ACYLTRANSF_C_1"/>
    <property type="match status" value="1"/>
</dbReference>
<dbReference type="OrthoDB" id="240216at2759"/>
<dbReference type="FunFam" id="3.30.559.10:FF:000019">
    <property type="entry name" value="Carnitine acetyl transferase"/>
    <property type="match status" value="1"/>
</dbReference>
<dbReference type="GO" id="GO:0006631">
    <property type="term" value="P:fatty acid metabolic process"/>
    <property type="evidence" value="ECO:0007669"/>
    <property type="project" value="UniProtKB-KW"/>
</dbReference>
<dbReference type="InterPro" id="IPR039551">
    <property type="entry name" value="Cho/carn_acyl_trans"/>
</dbReference>
<dbReference type="RefSeq" id="XP_008075891.1">
    <property type="nucleotide sequence ID" value="XM_008077700.1"/>
</dbReference>
<feature type="compositionally biased region" description="Polar residues" evidence="8">
    <location>
        <begin position="623"/>
        <end position="634"/>
    </location>
</feature>
<feature type="region of interest" description="Disordered" evidence="8">
    <location>
        <begin position="734"/>
        <end position="762"/>
    </location>
</feature>
<dbReference type="eggNOG" id="KOG3719">
    <property type="taxonomic scope" value="Eukaryota"/>
</dbReference>
<feature type="region of interest" description="Disordered" evidence="8">
    <location>
        <begin position="1"/>
        <end position="62"/>
    </location>
</feature>
<dbReference type="InterPro" id="IPR042231">
    <property type="entry name" value="Cho/carn_acyl_trans_2"/>
</dbReference>
<comment type="similarity">
    <text evidence="1">Belongs to the carnitine/choline acetyltransferase family.</text>
</comment>
<dbReference type="GeneID" id="19467787"/>
<organism evidence="10 11">
    <name type="scientific">Glarea lozoyensis (strain ATCC 20868 / MF5171)</name>
    <dbReference type="NCBI Taxonomy" id="1116229"/>
    <lineage>
        <taxon>Eukaryota</taxon>
        <taxon>Fungi</taxon>
        <taxon>Dikarya</taxon>
        <taxon>Ascomycota</taxon>
        <taxon>Pezizomycotina</taxon>
        <taxon>Leotiomycetes</taxon>
        <taxon>Helotiales</taxon>
        <taxon>Helotiaceae</taxon>
        <taxon>Glarea</taxon>
    </lineage>
</organism>
<evidence type="ECO:0000256" key="4">
    <source>
        <dbReference type="ARBA" id="ARBA00022832"/>
    </source>
</evidence>
<sequence>MPTSTTAVRTFTMPKSLNESLAQPGQPQKASENGRSHEKVKKVSESFTKEQKDPLASNQPNYKQGITFAAQDKLPKLPIPELEQSMTRYLAALKPLQSPREHAESTQAVEEFLKSEGPELQERLKKYATGKTSYIEQFWYDSYLNFDNPVVLNLNPFFLLEDDPTPARNNQVTRAASLVVSALSFVRAVRREELPPDTIRGTPLCMYQYSRLFGTARVPTENGCHIGQDPEAKHIVVLCHGQFYWFDVLDDNSDLIMTEKDVSINLQTIVDDAQKTPIQDAAKGALGVLSTENRKIWSGLRDVMTRDEGSNNADCLGIVDSALFILCLDYTEPASGADLCQNMLCGTSQIEKGVQVGTCTNRWYDKLQIIVCKNGSAGINFEHTGVDGHTVLRFASDLYTDTILRFARTINGQAPSLWASTSPDPSKRDPASFGDVNTTPHKLEWDMVPELGIALRFAETRLADLIQQNEFQTLDFNHYGKNFMTSMGFSPDAFVQMAFQAAYYGLYGRVECTYEPAMTKMFLHGRTEAIRSVTPASVDFVQTFWGEVPPQQKVDALKKACQEHTANTRECAKAQGCDRHMYALFSVWQRGVDDDGAEAASSNGLSSNGYSSPIEGSVVGSPPRSTDLTEALSTHSRNNSSSSPRRHRAPPHIFQDAGWDKLNNTILSTSNCGNPSLRHFGFGPTSGDGFGIGYIIKDEGISICASSKHRQTKRFVDALESYLLEIRRILRSTQRRGTSPKASRAREASARPKAGSRLKSRGRVIKATGMEKEIVQDSTSNTASDDEGLGGCKYSLRATPVFMCRFEVVIGTDELVFAADGFF</sequence>
<dbReference type="OMA" id="HILVMRR"/>
<feature type="domain" description="Choline/carnitine acyltransferase" evidence="9">
    <location>
        <begin position="77"/>
        <end position="720"/>
    </location>
</feature>
<evidence type="ECO:0000256" key="3">
    <source>
        <dbReference type="ARBA" id="ARBA00022679"/>
    </source>
</evidence>
<reference evidence="10 11" key="1">
    <citation type="journal article" date="2013" name="BMC Genomics">
        <title>Genomics-driven discovery of the pneumocandin biosynthetic gene cluster in the fungus Glarea lozoyensis.</title>
        <authorList>
            <person name="Chen L."/>
            <person name="Yue Q."/>
            <person name="Zhang X."/>
            <person name="Xiang M."/>
            <person name="Wang C."/>
            <person name="Li S."/>
            <person name="Che Y."/>
            <person name="Ortiz-Lopez F.J."/>
            <person name="Bills G.F."/>
            <person name="Liu X."/>
            <person name="An Z."/>
        </authorList>
    </citation>
    <scope>NUCLEOTIDE SEQUENCE [LARGE SCALE GENOMIC DNA]</scope>
    <source>
        <strain evidence="11">ATCC 20868 / MF5171</strain>
    </source>
</reference>
<evidence type="ECO:0000313" key="10">
    <source>
        <dbReference type="EMBL" id="EPE36576.1"/>
    </source>
</evidence>
<feature type="active site" description="Proton acceptor" evidence="7">
    <location>
        <position position="383"/>
    </location>
</feature>
<evidence type="ECO:0000313" key="11">
    <source>
        <dbReference type="Proteomes" id="UP000016922"/>
    </source>
</evidence>
<dbReference type="HOGENOM" id="CLU_013513_4_0_1"/>
<accession>S3DX89</accession>
<dbReference type="STRING" id="1116229.S3DX89"/>
<keyword evidence="2" id="KW-0813">Transport</keyword>
<name>S3DX89_GLAL2</name>
<dbReference type="GO" id="GO:0004092">
    <property type="term" value="F:carnitine O-acetyltransferase activity"/>
    <property type="evidence" value="ECO:0007669"/>
    <property type="project" value="TreeGrafter"/>
</dbReference>
<feature type="compositionally biased region" description="Basic and acidic residues" evidence="8">
    <location>
        <begin position="32"/>
        <end position="53"/>
    </location>
</feature>
<dbReference type="FunFam" id="3.30.559.10:FF:000025">
    <property type="entry name" value="Carnitine acetyl transferase"/>
    <property type="match status" value="1"/>
</dbReference>
<evidence type="ECO:0000256" key="6">
    <source>
        <dbReference type="ARBA" id="ARBA00023315"/>
    </source>
</evidence>
<dbReference type="Gene3D" id="3.30.559.10">
    <property type="entry name" value="Chloramphenicol acetyltransferase-like domain"/>
    <property type="match status" value="2"/>
</dbReference>
<gene>
    <name evidence="10" type="ORF">GLAREA_08739</name>
</gene>
<dbReference type="FunFam" id="1.10.275.20:FF:000003">
    <property type="entry name" value="Carnitine acetyl transferase"/>
    <property type="match status" value="1"/>
</dbReference>
<evidence type="ECO:0000256" key="8">
    <source>
        <dbReference type="SAM" id="MobiDB-lite"/>
    </source>
</evidence>
<dbReference type="Pfam" id="PF00755">
    <property type="entry name" value="Carn_acyltransf"/>
    <property type="match status" value="1"/>
</dbReference>
<dbReference type="InterPro" id="IPR042572">
    <property type="entry name" value="Carn_acyl_trans_N"/>
</dbReference>
<dbReference type="Gene3D" id="3.30.559.70">
    <property type="entry name" value="Choline/Carnitine o-acyltransferase, domain 2"/>
    <property type="match status" value="1"/>
</dbReference>
<keyword evidence="11" id="KW-1185">Reference proteome</keyword>
<evidence type="ECO:0000256" key="5">
    <source>
        <dbReference type="ARBA" id="ARBA00023098"/>
    </source>
</evidence>
<dbReference type="Gene3D" id="1.10.275.20">
    <property type="entry name" value="Choline/Carnitine o-acyltransferase"/>
    <property type="match status" value="1"/>
</dbReference>